<gene>
    <name evidence="4" type="primary">LOC114330945</name>
    <name evidence="2" type="synonym">LOC114324681</name>
    <name evidence="3" type="synonym">LOC114325762</name>
    <name evidence="5" type="synonym">LOC114332322</name>
    <name evidence="6" type="synonym">LOC114333520</name>
    <name evidence="7" type="synonym">LOC114340035</name>
</gene>
<dbReference type="AlphaFoldDB" id="A0A6P7FJP5"/>
<evidence type="ECO:0000313" key="3">
    <source>
        <dbReference type="RefSeq" id="XP_028129696.1"/>
    </source>
</evidence>
<evidence type="ECO:0000313" key="5">
    <source>
        <dbReference type="RefSeq" id="XP_028137908.1"/>
    </source>
</evidence>
<dbReference type="RefSeq" id="XP_028139206.1">
    <property type="nucleotide sequence ID" value="XM_028283405.1"/>
</dbReference>
<dbReference type="RefSeq" id="XP_028128345.1">
    <property type="nucleotide sequence ID" value="XM_028272544.1"/>
</dbReference>
<feature type="compositionally biased region" description="Polar residues" evidence="1">
    <location>
        <begin position="69"/>
        <end position="80"/>
    </location>
</feature>
<evidence type="ECO:0000313" key="6">
    <source>
        <dbReference type="RefSeq" id="XP_028139206.1"/>
    </source>
</evidence>
<protein>
    <submittedName>
        <fullName evidence="2">Uncharacterized protein LOC114324681</fullName>
    </submittedName>
    <submittedName>
        <fullName evidence="3">Uncharacterized protein LOC114325762</fullName>
    </submittedName>
    <submittedName>
        <fullName evidence="4">Uncharacterized protein LOC114330945</fullName>
    </submittedName>
    <submittedName>
        <fullName evidence="5">Uncharacterized protein LOC114332322</fullName>
    </submittedName>
    <submittedName>
        <fullName evidence="6">Uncharacterized protein LOC114333520</fullName>
    </submittedName>
    <submittedName>
        <fullName evidence="7">Uncharacterized protein LOC114340035</fullName>
    </submittedName>
</protein>
<organism evidence="4">
    <name type="scientific">Diabrotica virgifera virgifera</name>
    <name type="common">western corn rootworm</name>
    <dbReference type="NCBI Taxonomy" id="50390"/>
    <lineage>
        <taxon>Eukaryota</taxon>
        <taxon>Metazoa</taxon>
        <taxon>Ecdysozoa</taxon>
        <taxon>Arthropoda</taxon>
        <taxon>Hexapoda</taxon>
        <taxon>Insecta</taxon>
        <taxon>Pterygota</taxon>
        <taxon>Neoptera</taxon>
        <taxon>Endopterygota</taxon>
        <taxon>Coleoptera</taxon>
        <taxon>Polyphaga</taxon>
        <taxon>Cucujiformia</taxon>
        <taxon>Chrysomeloidea</taxon>
        <taxon>Chrysomelidae</taxon>
        <taxon>Galerucinae</taxon>
        <taxon>Diabroticina</taxon>
        <taxon>Diabroticites</taxon>
        <taxon>Diabrotica</taxon>
    </lineage>
</organism>
<evidence type="ECO:0000313" key="4">
    <source>
        <dbReference type="RefSeq" id="XP_028136196.1"/>
    </source>
</evidence>
<evidence type="ECO:0000313" key="7">
    <source>
        <dbReference type="RefSeq" id="XP_028146549.1"/>
    </source>
</evidence>
<name>A0A6P7FJP5_DIAVI</name>
<feature type="compositionally biased region" description="Polar residues" evidence="1">
    <location>
        <begin position="39"/>
        <end position="54"/>
    </location>
</feature>
<dbReference type="RefSeq" id="XP_028137908.1">
    <property type="nucleotide sequence ID" value="XM_028282107.1"/>
</dbReference>
<evidence type="ECO:0000313" key="2">
    <source>
        <dbReference type="RefSeq" id="XP_028128345.1"/>
    </source>
</evidence>
<evidence type="ECO:0000256" key="1">
    <source>
        <dbReference type="SAM" id="MobiDB-lite"/>
    </source>
</evidence>
<reference evidence="2 3" key="1">
    <citation type="submission" date="2025-04" db="UniProtKB">
        <authorList>
            <consortium name="RefSeq"/>
        </authorList>
    </citation>
    <scope>IDENTIFICATION</scope>
    <source>
        <tissue evidence="2 3">Whole insect</tissue>
    </source>
</reference>
<proteinExistence type="predicted"/>
<accession>A0A6P7FJP5</accession>
<dbReference type="RefSeq" id="XP_028146549.1">
    <property type="nucleotide sequence ID" value="XM_028290748.1"/>
</dbReference>
<feature type="compositionally biased region" description="Acidic residues" evidence="1">
    <location>
        <begin position="81"/>
        <end position="91"/>
    </location>
</feature>
<feature type="region of interest" description="Disordered" evidence="1">
    <location>
        <begin position="39"/>
        <end position="102"/>
    </location>
</feature>
<dbReference type="RefSeq" id="XP_028136196.1">
    <property type="nucleotide sequence ID" value="XM_028280395.1"/>
</dbReference>
<sequence>MTSRGKIMLQLALNDNILTASESIDKNIIQTMKNENSNLQMPISSTSSDYSTGKNEVRQEEYNGEDNNYDSSCDTLFGDNSSDEYVPDPEDYINSSSDNEIDNETVDAQSNNEPMEEENDILMEDNNILVSQAKSNENIVGQNEKEHILPTVHRKKKHFQPKIKVSRKRQRNVDEWKKRNATLCRQRGEAYTNYKGELKPAKNIVKGTNLCPEKCRRQCSQVFTIEDREKILSSWYKLDINAKNSFLYNSIKIIPTHRQRTGALKHKTASFQYNVTYGAKQTITCKRAFVSLYNISMKKVDLIQKAN</sequence>
<dbReference type="RefSeq" id="XP_028129696.1">
    <property type="nucleotide sequence ID" value="XM_028273895.1"/>
</dbReference>